<feature type="transmembrane region" description="Helical" evidence="10">
    <location>
        <begin position="386"/>
        <end position="408"/>
    </location>
</feature>
<evidence type="ECO:0000256" key="8">
    <source>
        <dbReference type="ARBA" id="ARBA00023315"/>
    </source>
</evidence>
<keyword evidence="5 10" id="KW-0812">Transmembrane</keyword>
<dbReference type="Proteomes" id="UP000244956">
    <property type="component" value="Unassembled WGS sequence"/>
</dbReference>
<reference evidence="11 12" key="1">
    <citation type="submission" date="2018-05" db="EMBL/GenBank/DDBJ databases">
        <title>Marinilabilia rubrum sp. nov., isolated from saltern sediment.</title>
        <authorList>
            <person name="Zhang R."/>
        </authorList>
    </citation>
    <scope>NUCLEOTIDE SEQUENCE [LARGE SCALE GENOMIC DNA]</scope>
    <source>
        <strain evidence="11 12">WTE16</strain>
    </source>
</reference>
<evidence type="ECO:0000256" key="3">
    <source>
        <dbReference type="ARBA" id="ARBA00022475"/>
    </source>
</evidence>
<comment type="subcellular location">
    <subcellularLocation>
        <location evidence="1">Cell membrane</location>
        <topology evidence="1">Multi-pass membrane protein</topology>
    </subcellularLocation>
</comment>
<dbReference type="InterPro" id="IPR024194">
    <property type="entry name" value="Ac/AlaTfrase_AlgI/DltB"/>
</dbReference>
<keyword evidence="7 9" id="KW-0472">Membrane</keyword>
<dbReference type="PANTHER" id="PTHR13285:SF23">
    <property type="entry name" value="TEICHOIC ACID D-ALANYLTRANSFERASE"/>
    <property type="match status" value="1"/>
</dbReference>
<feature type="transmembrane region" description="Helical" evidence="10">
    <location>
        <begin position="429"/>
        <end position="454"/>
    </location>
</feature>
<evidence type="ECO:0000256" key="5">
    <source>
        <dbReference type="ARBA" id="ARBA00022692"/>
    </source>
</evidence>
<dbReference type="OrthoDB" id="9805788at2"/>
<keyword evidence="8 9" id="KW-0012">Acyltransferase</keyword>
<evidence type="ECO:0000256" key="7">
    <source>
        <dbReference type="ARBA" id="ARBA00023136"/>
    </source>
</evidence>
<gene>
    <name evidence="11" type="ORF">DDZ16_00750</name>
</gene>
<evidence type="ECO:0000256" key="2">
    <source>
        <dbReference type="ARBA" id="ARBA00010323"/>
    </source>
</evidence>
<keyword evidence="6 10" id="KW-1133">Transmembrane helix</keyword>
<name>A0A2U2BDC0_9BACT</name>
<comment type="caution">
    <text evidence="11">The sequence shown here is derived from an EMBL/GenBank/DDBJ whole genome shotgun (WGS) entry which is preliminary data.</text>
</comment>
<evidence type="ECO:0000256" key="10">
    <source>
        <dbReference type="SAM" id="Phobius"/>
    </source>
</evidence>
<feature type="transmembrane region" description="Helical" evidence="10">
    <location>
        <begin position="93"/>
        <end position="115"/>
    </location>
</feature>
<dbReference type="EMBL" id="QEWP01000001">
    <property type="protein sequence ID" value="PWE01050.1"/>
    <property type="molecule type" value="Genomic_DNA"/>
</dbReference>
<evidence type="ECO:0000256" key="9">
    <source>
        <dbReference type="PIRNR" id="PIRNR016636"/>
    </source>
</evidence>
<dbReference type="Pfam" id="PF03062">
    <property type="entry name" value="MBOAT"/>
    <property type="match status" value="1"/>
</dbReference>
<dbReference type="GO" id="GO:0016746">
    <property type="term" value="F:acyltransferase activity"/>
    <property type="evidence" value="ECO:0007669"/>
    <property type="project" value="UniProtKB-KW"/>
</dbReference>
<dbReference type="InterPro" id="IPR004299">
    <property type="entry name" value="MBOAT_fam"/>
</dbReference>
<dbReference type="GO" id="GO:0042121">
    <property type="term" value="P:alginic acid biosynthetic process"/>
    <property type="evidence" value="ECO:0007669"/>
    <property type="project" value="InterPro"/>
</dbReference>
<evidence type="ECO:0000256" key="4">
    <source>
        <dbReference type="ARBA" id="ARBA00022679"/>
    </source>
</evidence>
<evidence type="ECO:0000256" key="1">
    <source>
        <dbReference type="ARBA" id="ARBA00004651"/>
    </source>
</evidence>
<dbReference type="AlphaFoldDB" id="A0A2U2BDC0"/>
<evidence type="ECO:0000313" key="12">
    <source>
        <dbReference type="Proteomes" id="UP000244956"/>
    </source>
</evidence>
<dbReference type="InterPro" id="IPR028362">
    <property type="entry name" value="AlgI"/>
</dbReference>
<organism evidence="11 12">
    <name type="scientific">Marinilabilia rubra</name>
    <dbReference type="NCBI Taxonomy" id="2162893"/>
    <lineage>
        <taxon>Bacteria</taxon>
        <taxon>Pseudomonadati</taxon>
        <taxon>Bacteroidota</taxon>
        <taxon>Bacteroidia</taxon>
        <taxon>Marinilabiliales</taxon>
        <taxon>Marinilabiliaceae</taxon>
        <taxon>Marinilabilia</taxon>
    </lineage>
</organism>
<feature type="transmembrane region" description="Helical" evidence="10">
    <location>
        <begin position="466"/>
        <end position="487"/>
    </location>
</feature>
<proteinExistence type="inferred from homology"/>
<feature type="transmembrane region" description="Helical" evidence="10">
    <location>
        <begin position="16"/>
        <end position="37"/>
    </location>
</feature>
<dbReference type="RefSeq" id="WP_109262505.1">
    <property type="nucleotide sequence ID" value="NZ_QEWP01000001.1"/>
</dbReference>
<dbReference type="GO" id="GO:0005886">
    <property type="term" value="C:plasma membrane"/>
    <property type="evidence" value="ECO:0007669"/>
    <property type="project" value="UniProtKB-SubCell"/>
</dbReference>
<dbReference type="PIRSF" id="PIRSF016636">
    <property type="entry name" value="AlgI_DltB"/>
    <property type="match status" value="1"/>
</dbReference>
<accession>A0A2U2BDC0</accession>
<dbReference type="InterPro" id="IPR051085">
    <property type="entry name" value="MB_O-acyltransferase"/>
</dbReference>
<keyword evidence="3 9" id="KW-1003">Cell membrane</keyword>
<evidence type="ECO:0000313" key="11">
    <source>
        <dbReference type="EMBL" id="PWE01050.1"/>
    </source>
</evidence>
<keyword evidence="4 9" id="KW-0808">Transferase</keyword>
<sequence>MEALLQIPEYQQGEPFMFTSALFWVFFGVVLLGHALIYRHRLLRTGFLFLVSLFFYFKAGGYFFFLLVISTVVDYFIGLGLEHFTKHWKRKVLLILSLSVNLGMLGYFKYAWFIADVWGDIFNQSVEMKDWLAIFSNAVFGSNFSVDDIILPVGISFFTFQTISYSMDVYRRQLAPVHNIVDFGFYVSFFPQLVAGPIVRAREFVPQLYRPFVLTEKQAWHASFLIISGLLKKIVFSDYIAVNLVDRVFESPFLYSGFEILSGIYGYTLQIYCDFSGYTDVAIGLALLLGFRLPLNFNSPYKAFSITEFWHRWHISLSSWLRDYLYIPLGGNRKGNLRTHLNLLITMTLGGLWHGASWRFVLWGVWHGLGLVADKMMKPLTSRLPQWIAGWTGFIITFHFVVAGWILFRANDLERAGVMTKRIFTAFNSGMILPAIQSNIMSYTLIITGFILHWLPASLKEKFRGWFITIHWSAKVALIAIAVVFMLQFRTAEVVPFIYFRF</sequence>
<feature type="transmembrane region" description="Helical" evidence="10">
    <location>
        <begin position="343"/>
        <end position="366"/>
    </location>
</feature>
<dbReference type="PANTHER" id="PTHR13285">
    <property type="entry name" value="ACYLTRANSFERASE"/>
    <property type="match status" value="1"/>
</dbReference>
<comment type="similarity">
    <text evidence="2 9">Belongs to the membrane-bound acyltransferase family.</text>
</comment>
<protein>
    <submittedName>
        <fullName evidence="11">MBOAT family protein</fullName>
    </submittedName>
</protein>
<evidence type="ECO:0000256" key="6">
    <source>
        <dbReference type="ARBA" id="ARBA00022989"/>
    </source>
</evidence>
<keyword evidence="12" id="KW-1185">Reference proteome</keyword>
<dbReference type="PIRSF" id="PIRSF500217">
    <property type="entry name" value="AlgI"/>
    <property type="match status" value="1"/>
</dbReference>